<evidence type="ECO:0000256" key="6">
    <source>
        <dbReference type="SAM" id="Coils"/>
    </source>
</evidence>
<dbReference type="PANTHER" id="PTHR32089">
    <property type="entry name" value="METHYL-ACCEPTING CHEMOTAXIS PROTEIN MCPB"/>
    <property type="match status" value="1"/>
</dbReference>
<keyword evidence="13" id="KW-1185">Reference proteome</keyword>
<feature type="domain" description="Methyl-accepting transducer" evidence="9">
    <location>
        <begin position="306"/>
        <end position="549"/>
    </location>
</feature>
<evidence type="ECO:0008006" key="14">
    <source>
        <dbReference type="Google" id="ProtNLM"/>
    </source>
</evidence>
<organism evidence="12 13">
    <name type="scientific">Thalassospira marina</name>
    <dbReference type="NCBI Taxonomy" id="2048283"/>
    <lineage>
        <taxon>Bacteria</taxon>
        <taxon>Pseudomonadati</taxon>
        <taxon>Pseudomonadota</taxon>
        <taxon>Alphaproteobacteria</taxon>
        <taxon>Rhodospirillales</taxon>
        <taxon>Thalassospiraceae</taxon>
        <taxon>Thalassospira</taxon>
    </lineage>
</organism>
<keyword evidence="8" id="KW-1133">Transmembrane helix</keyword>
<dbReference type="SUPFAM" id="SSF58104">
    <property type="entry name" value="Methyl-accepting chemotaxis protein (MCP) signaling domain"/>
    <property type="match status" value="1"/>
</dbReference>
<evidence type="ECO:0000256" key="4">
    <source>
        <dbReference type="ARBA" id="ARBA00029447"/>
    </source>
</evidence>
<dbReference type="Gene3D" id="1.10.287.950">
    <property type="entry name" value="Methyl-accepting chemotaxis protein"/>
    <property type="match status" value="1"/>
</dbReference>
<keyword evidence="8" id="KW-0472">Membrane</keyword>
<comment type="subcellular location">
    <subcellularLocation>
        <location evidence="1">Cell inner membrane</location>
        <topology evidence="1">Multi-pass membrane protein</topology>
    </subcellularLocation>
</comment>
<comment type="similarity">
    <text evidence="4">Belongs to the methyl-accepting chemotaxis (MCP) protein family.</text>
</comment>
<dbReference type="SMART" id="SM00304">
    <property type="entry name" value="HAMP"/>
    <property type="match status" value="1"/>
</dbReference>
<feature type="domain" description="HAMP" evidence="11">
    <location>
        <begin position="220"/>
        <end position="273"/>
    </location>
</feature>
<dbReference type="InterPro" id="IPR004089">
    <property type="entry name" value="MCPsignal_dom"/>
</dbReference>
<keyword evidence="6" id="KW-0175">Coiled coil</keyword>
<gene>
    <name evidence="12" type="ORF">CSC3H3_06215</name>
</gene>
<dbReference type="Pfam" id="PF00015">
    <property type="entry name" value="MCPsignal"/>
    <property type="match status" value="1"/>
</dbReference>
<accession>A0ABM6Q794</accession>
<keyword evidence="2" id="KW-0997">Cell inner membrane</keyword>
<proteinExistence type="inferred from homology"/>
<evidence type="ECO:0000256" key="8">
    <source>
        <dbReference type="SAM" id="Phobius"/>
    </source>
</evidence>
<dbReference type="InterPro" id="IPR004090">
    <property type="entry name" value="Chemotax_Me-accpt_rcpt"/>
</dbReference>
<evidence type="ECO:0000256" key="5">
    <source>
        <dbReference type="PROSITE-ProRule" id="PRU00284"/>
    </source>
</evidence>
<dbReference type="InterPro" id="IPR003660">
    <property type="entry name" value="HAMP_dom"/>
</dbReference>
<evidence type="ECO:0000256" key="1">
    <source>
        <dbReference type="ARBA" id="ARBA00004429"/>
    </source>
</evidence>
<dbReference type="Gene3D" id="6.10.340.10">
    <property type="match status" value="1"/>
</dbReference>
<dbReference type="SMART" id="SM00283">
    <property type="entry name" value="MA"/>
    <property type="match status" value="1"/>
</dbReference>
<evidence type="ECO:0000256" key="3">
    <source>
        <dbReference type="ARBA" id="ARBA00023224"/>
    </source>
</evidence>
<protein>
    <recommendedName>
        <fullName evidence="14">Chemotaxis protein</fullName>
    </recommendedName>
</protein>
<feature type="domain" description="T-SNARE coiled-coil homology" evidence="10">
    <location>
        <begin position="465"/>
        <end position="527"/>
    </location>
</feature>
<dbReference type="RefSeq" id="WP_101284302.1">
    <property type="nucleotide sequence ID" value="NZ_CP024199.1"/>
</dbReference>
<dbReference type="PROSITE" id="PS50111">
    <property type="entry name" value="CHEMOTAXIS_TRANSDUC_2"/>
    <property type="match status" value="1"/>
</dbReference>
<evidence type="ECO:0000313" key="13">
    <source>
        <dbReference type="Proteomes" id="UP000233458"/>
    </source>
</evidence>
<dbReference type="PANTHER" id="PTHR32089:SF112">
    <property type="entry name" value="LYSOZYME-LIKE PROTEIN-RELATED"/>
    <property type="match status" value="1"/>
</dbReference>
<dbReference type="InterPro" id="IPR000727">
    <property type="entry name" value="T_SNARE_dom"/>
</dbReference>
<dbReference type="PRINTS" id="PR00260">
    <property type="entry name" value="CHEMTRNSDUCR"/>
</dbReference>
<evidence type="ECO:0000313" key="12">
    <source>
        <dbReference type="EMBL" id="AUG52353.1"/>
    </source>
</evidence>
<keyword evidence="8" id="KW-0812">Transmembrane</keyword>
<dbReference type="PROSITE" id="PS50885">
    <property type="entry name" value="HAMP"/>
    <property type="match status" value="1"/>
</dbReference>
<evidence type="ECO:0000259" key="10">
    <source>
        <dbReference type="PROSITE" id="PS50192"/>
    </source>
</evidence>
<keyword evidence="3 5" id="KW-0807">Transducer</keyword>
<sequence length="568" mass="60044">MSLTRNISQRLLLAFAAMALIAAAIGSAGIYFTIATGHEGDRVSVELAPLGDAAMEIKLTATKAHLVFEEIMSGDGSEDINEVWDLLAESAWYANAILNGGANDEGTFIASRSEAVRDKMKTVVSAIAEFTASAHQRYDAREAAGSGANLKAGSEADAKFDATFDEFISLADQAEELIHDDMDVGVEEMRAHVRGSVITMTIITILGFVVAGFFTVSARKRISGRIGRLSGSMKDLSSGNAQAEIAYLDDEDEIGEMARSVQIFQQAMERAETLSTEKARQQEQLSRANEKRNAAITAFDNEIASVVSNVTRAAGKISDTSDTLTRNARTSVSTSEDVSDASSQANSSVQTVATAADQLTQSIRDITQQANSSSEIARQAVTQAQHTNELVEGLANSADHIGQVLGLISDIANQTNLLALNATIEAARAGDAGKGFAVVASEVKNLATQTSRATDEISSQITGIQTATRESVTAIQEISRVISQMDEISSAIAQAMTQQADATRNIAQNVQSASDGTFQASQKASSIRDAANESQLSASDLAAAAQQLGASANSLRHSVDGFFKQVRN</sequence>
<dbReference type="Pfam" id="PF00672">
    <property type="entry name" value="HAMP"/>
    <property type="match status" value="1"/>
</dbReference>
<reference evidence="12 13" key="1">
    <citation type="submission" date="2017-10" db="EMBL/GenBank/DDBJ databases">
        <title>Biodiversity and function of Thalassospira species in the particle-attached aromatic-hydrocarbon-degrading consortia from the surface seawater of the China South Sea.</title>
        <authorList>
            <person name="Dong C."/>
            <person name="Liu R."/>
            <person name="Shao Z."/>
        </authorList>
    </citation>
    <scope>NUCLEOTIDE SEQUENCE [LARGE SCALE GENOMIC DNA]</scope>
    <source>
        <strain evidence="12 13">CSC3H3</strain>
    </source>
</reference>
<name>A0ABM6Q794_9PROT</name>
<keyword evidence="2" id="KW-1003">Cell membrane</keyword>
<dbReference type="Proteomes" id="UP000233458">
    <property type="component" value="Chromosome"/>
</dbReference>
<feature type="region of interest" description="Disordered" evidence="7">
    <location>
        <begin position="324"/>
        <end position="347"/>
    </location>
</feature>
<evidence type="ECO:0000256" key="7">
    <source>
        <dbReference type="SAM" id="MobiDB-lite"/>
    </source>
</evidence>
<evidence type="ECO:0000259" key="9">
    <source>
        <dbReference type="PROSITE" id="PS50111"/>
    </source>
</evidence>
<dbReference type="EMBL" id="CP024199">
    <property type="protein sequence ID" value="AUG52353.1"/>
    <property type="molecule type" value="Genomic_DNA"/>
</dbReference>
<evidence type="ECO:0000256" key="2">
    <source>
        <dbReference type="ARBA" id="ARBA00022519"/>
    </source>
</evidence>
<dbReference type="PROSITE" id="PS50192">
    <property type="entry name" value="T_SNARE"/>
    <property type="match status" value="1"/>
</dbReference>
<feature type="coiled-coil region" evidence="6">
    <location>
        <begin position="264"/>
        <end position="298"/>
    </location>
</feature>
<feature type="transmembrane region" description="Helical" evidence="8">
    <location>
        <begin position="197"/>
        <end position="218"/>
    </location>
</feature>
<evidence type="ECO:0000259" key="11">
    <source>
        <dbReference type="PROSITE" id="PS50885"/>
    </source>
</evidence>